<evidence type="ECO:0000256" key="5">
    <source>
        <dbReference type="ARBA" id="ARBA00022692"/>
    </source>
</evidence>
<feature type="transmembrane region" description="Helical" evidence="8">
    <location>
        <begin position="7"/>
        <end position="31"/>
    </location>
</feature>
<dbReference type="GO" id="GO:0055085">
    <property type="term" value="P:transmembrane transport"/>
    <property type="evidence" value="ECO:0007669"/>
    <property type="project" value="InterPro"/>
</dbReference>
<gene>
    <name evidence="10" type="ORF">F1189_21500</name>
</gene>
<dbReference type="OrthoDB" id="7268769at2"/>
<evidence type="ECO:0000256" key="2">
    <source>
        <dbReference type="ARBA" id="ARBA00022448"/>
    </source>
</evidence>
<reference evidence="10 11" key="1">
    <citation type="submission" date="2019-09" db="EMBL/GenBank/DDBJ databases">
        <title>Genome sequence of Rhodovastum atsumiense, a diverse member of the Acetobacteraceae family of non-sulfur purple photosynthetic bacteria.</title>
        <authorList>
            <person name="Meyer T."/>
            <person name="Kyndt J."/>
        </authorList>
    </citation>
    <scope>NUCLEOTIDE SEQUENCE [LARGE SCALE GENOMIC DNA]</scope>
    <source>
        <strain evidence="10 11">DSM 21279</strain>
    </source>
</reference>
<dbReference type="PANTHER" id="PTHR43357">
    <property type="entry name" value="INNER MEMBRANE ABC TRANSPORTER PERMEASE PROTEIN YDCV"/>
    <property type="match status" value="1"/>
</dbReference>
<organism evidence="10 11">
    <name type="scientific">Rhodovastum atsumiense</name>
    <dbReference type="NCBI Taxonomy" id="504468"/>
    <lineage>
        <taxon>Bacteria</taxon>
        <taxon>Pseudomonadati</taxon>
        <taxon>Pseudomonadota</taxon>
        <taxon>Alphaproteobacteria</taxon>
        <taxon>Acetobacterales</taxon>
        <taxon>Acetobacteraceae</taxon>
        <taxon>Rhodovastum</taxon>
    </lineage>
</organism>
<sequence length="265" mass="28402">MRRNGPLALAFHALFVIFMLAPLVVVALVAFTPEGYLSLPVDGPSLRWFRAIGENPDFIDSFWISVRLGLASATLATVALLPAALAIGRFRFPGREAILGFVMSPLMVPAVVLGVGFLRFLTLFGVQGSFGGLVLCHAIVVGPYVLRMVLAAVAGLDPNLNRAAVSLGASSWRAFWRITVPLLLSGIAGGWILAFISSFDELTVTIFISSPQVTPLPLRLFSHIAETTDPLVASVSAVIMALTTVLLILLDRLYGVDRLFSGGRR</sequence>
<feature type="transmembrane region" description="Helical" evidence="8">
    <location>
        <begin position="130"/>
        <end position="153"/>
    </location>
</feature>
<evidence type="ECO:0000256" key="6">
    <source>
        <dbReference type="ARBA" id="ARBA00022989"/>
    </source>
</evidence>
<dbReference type="GO" id="GO:0005886">
    <property type="term" value="C:plasma membrane"/>
    <property type="evidence" value="ECO:0007669"/>
    <property type="project" value="UniProtKB-SubCell"/>
</dbReference>
<feature type="transmembrane region" description="Helical" evidence="8">
    <location>
        <begin position="62"/>
        <end position="85"/>
    </location>
</feature>
<dbReference type="PANTHER" id="PTHR43357:SF4">
    <property type="entry name" value="INNER MEMBRANE ABC TRANSPORTER PERMEASE PROTEIN YDCV"/>
    <property type="match status" value="1"/>
</dbReference>
<proteinExistence type="inferred from homology"/>
<evidence type="ECO:0000256" key="3">
    <source>
        <dbReference type="ARBA" id="ARBA00022475"/>
    </source>
</evidence>
<dbReference type="Proteomes" id="UP000325255">
    <property type="component" value="Unassembled WGS sequence"/>
</dbReference>
<keyword evidence="5 8" id="KW-0812">Transmembrane</keyword>
<dbReference type="InterPro" id="IPR035906">
    <property type="entry name" value="MetI-like_sf"/>
</dbReference>
<keyword evidence="7 8" id="KW-0472">Membrane</keyword>
<keyword evidence="3" id="KW-1003">Cell membrane</keyword>
<dbReference type="SUPFAM" id="SSF161098">
    <property type="entry name" value="MetI-like"/>
    <property type="match status" value="1"/>
</dbReference>
<dbReference type="Pfam" id="PF00528">
    <property type="entry name" value="BPD_transp_1"/>
    <property type="match status" value="1"/>
</dbReference>
<evidence type="ECO:0000256" key="7">
    <source>
        <dbReference type="ARBA" id="ARBA00023136"/>
    </source>
</evidence>
<dbReference type="RefSeq" id="WP_150042937.1">
    <property type="nucleotide sequence ID" value="NZ_OW485601.1"/>
</dbReference>
<keyword evidence="4" id="KW-0997">Cell inner membrane</keyword>
<dbReference type="AlphaFoldDB" id="A0A5M6IR99"/>
<dbReference type="InterPro" id="IPR000515">
    <property type="entry name" value="MetI-like"/>
</dbReference>
<name>A0A5M6IR99_9PROT</name>
<feature type="transmembrane region" description="Helical" evidence="8">
    <location>
        <begin position="97"/>
        <end position="118"/>
    </location>
</feature>
<comment type="similarity">
    <text evidence="8">Belongs to the binding-protein-dependent transport system permease family.</text>
</comment>
<comment type="subcellular location">
    <subcellularLocation>
        <location evidence="1">Cell inner membrane</location>
        <topology evidence="1">Multi-pass membrane protein</topology>
    </subcellularLocation>
    <subcellularLocation>
        <location evidence="8">Cell membrane</location>
        <topology evidence="8">Multi-pass membrane protein</topology>
    </subcellularLocation>
</comment>
<keyword evidence="2 8" id="KW-0813">Transport</keyword>
<evidence type="ECO:0000313" key="10">
    <source>
        <dbReference type="EMBL" id="KAA5609975.1"/>
    </source>
</evidence>
<evidence type="ECO:0000259" key="9">
    <source>
        <dbReference type="PROSITE" id="PS50928"/>
    </source>
</evidence>
<feature type="transmembrane region" description="Helical" evidence="8">
    <location>
        <begin position="174"/>
        <end position="196"/>
    </location>
</feature>
<evidence type="ECO:0000313" key="11">
    <source>
        <dbReference type="Proteomes" id="UP000325255"/>
    </source>
</evidence>
<evidence type="ECO:0000256" key="4">
    <source>
        <dbReference type="ARBA" id="ARBA00022519"/>
    </source>
</evidence>
<feature type="domain" description="ABC transmembrane type-1" evidence="9">
    <location>
        <begin position="62"/>
        <end position="250"/>
    </location>
</feature>
<keyword evidence="6 8" id="KW-1133">Transmembrane helix</keyword>
<dbReference type="Gene3D" id="1.10.3720.10">
    <property type="entry name" value="MetI-like"/>
    <property type="match status" value="1"/>
</dbReference>
<comment type="caution">
    <text evidence="10">The sequence shown here is derived from an EMBL/GenBank/DDBJ whole genome shotgun (WGS) entry which is preliminary data.</text>
</comment>
<dbReference type="CDD" id="cd06261">
    <property type="entry name" value="TM_PBP2"/>
    <property type="match status" value="1"/>
</dbReference>
<evidence type="ECO:0000256" key="8">
    <source>
        <dbReference type="RuleBase" id="RU363032"/>
    </source>
</evidence>
<dbReference type="EMBL" id="VWPK01000040">
    <property type="protein sequence ID" value="KAA5609975.1"/>
    <property type="molecule type" value="Genomic_DNA"/>
</dbReference>
<keyword evidence="11" id="KW-1185">Reference proteome</keyword>
<dbReference type="PROSITE" id="PS50928">
    <property type="entry name" value="ABC_TM1"/>
    <property type="match status" value="1"/>
</dbReference>
<protein>
    <submittedName>
        <fullName evidence="10">ABC transporter permease</fullName>
    </submittedName>
</protein>
<accession>A0A5M6IR99</accession>
<feature type="transmembrane region" description="Helical" evidence="8">
    <location>
        <begin position="231"/>
        <end position="250"/>
    </location>
</feature>
<evidence type="ECO:0000256" key="1">
    <source>
        <dbReference type="ARBA" id="ARBA00004429"/>
    </source>
</evidence>